<dbReference type="PANTHER" id="PTHR18895">
    <property type="entry name" value="HEMK METHYLTRANSFERASE"/>
    <property type="match status" value="1"/>
</dbReference>
<dbReference type="AlphaFoldDB" id="A0A0G0E8C4"/>
<gene>
    <name evidence="2" type="ORF">US11_C0004G0052</name>
</gene>
<organism evidence="2 3">
    <name type="scientific">Candidatus Roizmanbacteria bacterium GW2011_GWA2_36_23</name>
    <dbReference type="NCBI Taxonomy" id="1618480"/>
    <lineage>
        <taxon>Bacteria</taxon>
        <taxon>Candidatus Roizmaniibacteriota</taxon>
    </lineage>
</organism>
<evidence type="ECO:0000259" key="1">
    <source>
        <dbReference type="Pfam" id="PF05175"/>
    </source>
</evidence>
<dbReference type="CDD" id="cd02440">
    <property type="entry name" value="AdoMet_MTases"/>
    <property type="match status" value="1"/>
</dbReference>
<accession>A0A0G0E8C4</accession>
<dbReference type="SUPFAM" id="SSF53335">
    <property type="entry name" value="S-adenosyl-L-methionine-dependent methyltransferases"/>
    <property type="match status" value="1"/>
</dbReference>
<dbReference type="Pfam" id="PF05175">
    <property type="entry name" value="MTS"/>
    <property type="match status" value="1"/>
</dbReference>
<evidence type="ECO:0000313" key="2">
    <source>
        <dbReference type="EMBL" id="KKQ01782.1"/>
    </source>
</evidence>
<comment type="caution">
    <text evidence="2">The sequence shown here is derived from an EMBL/GenBank/DDBJ whole genome shotgun (WGS) entry which is preliminary data.</text>
</comment>
<proteinExistence type="predicted"/>
<dbReference type="STRING" id="1618480.US11_C0004G0052"/>
<reference evidence="2 3" key="1">
    <citation type="journal article" date="2015" name="Nature">
        <title>rRNA introns, odd ribosomes, and small enigmatic genomes across a large radiation of phyla.</title>
        <authorList>
            <person name="Brown C.T."/>
            <person name="Hug L.A."/>
            <person name="Thomas B.C."/>
            <person name="Sharon I."/>
            <person name="Castelle C.J."/>
            <person name="Singh A."/>
            <person name="Wilkins M.J."/>
            <person name="Williams K.H."/>
            <person name="Banfield J.F."/>
        </authorList>
    </citation>
    <scope>NUCLEOTIDE SEQUENCE [LARGE SCALE GENOMIC DNA]</scope>
</reference>
<feature type="domain" description="Methyltransferase small" evidence="1">
    <location>
        <begin position="76"/>
        <end position="174"/>
    </location>
</feature>
<name>A0A0G0E8C4_9BACT</name>
<evidence type="ECO:0000313" key="3">
    <source>
        <dbReference type="Proteomes" id="UP000034344"/>
    </source>
</evidence>
<dbReference type="EMBL" id="LBRS01000004">
    <property type="protein sequence ID" value="KKQ01782.1"/>
    <property type="molecule type" value="Genomic_DNA"/>
</dbReference>
<sequence length="278" mass="31527">MYNIGYYCIASFGFMSKSIEVSALSREKRQTYFRNSHHISVMNIRTMTGSFPFYYAEDLVLTPDYATVASAQMAIRYLTDQGIEEAKVADIGTGSGIFASSLILADNQHLVSQILASDIYNAALISAEYNIQAAKAMMGMIEKPAVELLERDWLEDVYGKFDIIHFDPPYLTSHTPVTKLKPEFHLNPLHTMYVPYPTYHYAAIFESLPKNVKKGTLVILRIPTRDQVKKKAILGSIYASLNSVEIRELLYLDSHFVTADDNNRHIIPEARYLTLCFN</sequence>
<protein>
    <recommendedName>
        <fullName evidence="1">Methyltransferase small domain-containing protein</fullName>
    </recommendedName>
</protein>
<dbReference type="Proteomes" id="UP000034344">
    <property type="component" value="Unassembled WGS sequence"/>
</dbReference>
<dbReference type="InterPro" id="IPR050320">
    <property type="entry name" value="N5-glutamine_MTase"/>
</dbReference>
<dbReference type="PANTHER" id="PTHR18895:SF74">
    <property type="entry name" value="MTRF1L RELEASE FACTOR GLUTAMINE METHYLTRANSFERASE"/>
    <property type="match status" value="1"/>
</dbReference>
<dbReference type="GO" id="GO:0008168">
    <property type="term" value="F:methyltransferase activity"/>
    <property type="evidence" value="ECO:0007669"/>
    <property type="project" value="InterPro"/>
</dbReference>
<dbReference type="InterPro" id="IPR029063">
    <property type="entry name" value="SAM-dependent_MTases_sf"/>
</dbReference>
<dbReference type="InterPro" id="IPR007848">
    <property type="entry name" value="Small_mtfrase_dom"/>
</dbReference>
<dbReference type="Gene3D" id="3.40.50.150">
    <property type="entry name" value="Vaccinia Virus protein VP39"/>
    <property type="match status" value="1"/>
</dbReference>